<name>A0AA87ZQU5_FICCA</name>
<dbReference type="InterPro" id="IPR002013">
    <property type="entry name" value="SAC_dom"/>
</dbReference>
<dbReference type="Pfam" id="PF02383">
    <property type="entry name" value="Syja_N"/>
    <property type="match status" value="1"/>
</dbReference>
<gene>
    <name evidence="8" type="ORF">TIFTF001_006309</name>
</gene>
<protein>
    <recommendedName>
        <fullName evidence="7">SAC domain-containing protein</fullName>
    </recommendedName>
</protein>
<accession>A0AA87ZQU5</accession>
<dbReference type="GO" id="GO:0005774">
    <property type="term" value="C:vacuolar membrane"/>
    <property type="evidence" value="ECO:0007669"/>
    <property type="project" value="UniProtKB-SubCell"/>
</dbReference>
<evidence type="ECO:0000259" key="7">
    <source>
        <dbReference type="PROSITE" id="PS50275"/>
    </source>
</evidence>
<comment type="subunit">
    <text evidence="6">Component of the PI(3,5)P2 regulatory complex at least composed of ATG18, SAC/FIG4, FAB1 and VAC14.</text>
</comment>
<evidence type="ECO:0000313" key="8">
    <source>
        <dbReference type="EMBL" id="GMN36810.1"/>
    </source>
</evidence>
<evidence type="ECO:0000256" key="2">
    <source>
        <dbReference type="ARBA" id="ARBA00022554"/>
    </source>
</evidence>
<dbReference type="EMBL" id="BTGU01000006">
    <property type="protein sequence ID" value="GMN36810.1"/>
    <property type="molecule type" value="Genomic_DNA"/>
</dbReference>
<keyword evidence="2" id="KW-0926">Vacuole</keyword>
<dbReference type="Proteomes" id="UP001187192">
    <property type="component" value="Unassembled WGS sequence"/>
</dbReference>
<keyword evidence="4" id="KW-0472">Membrane</keyword>
<evidence type="ECO:0000256" key="1">
    <source>
        <dbReference type="ARBA" id="ARBA00004148"/>
    </source>
</evidence>
<organism evidence="8 9">
    <name type="scientific">Ficus carica</name>
    <name type="common">Common fig</name>
    <dbReference type="NCBI Taxonomy" id="3494"/>
    <lineage>
        <taxon>Eukaryota</taxon>
        <taxon>Viridiplantae</taxon>
        <taxon>Streptophyta</taxon>
        <taxon>Embryophyta</taxon>
        <taxon>Tracheophyta</taxon>
        <taxon>Spermatophyta</taxon>
        <taxon>Magnoliopsida</taxon>
        <taxon>eudicotyledons</taxon>
        <taxon>Gunneridae</taxon>
        <taxon>Pentapetalae</taxon>
        <taxon>rosids</taxon>
        <taxon>fabids</taxon>
        <taxon>Rosales</taxon>
        <taxon>Moraceae</taxon>
        <taxon>Ficeae</taxon>
        <taxon>Ficus</taxon>
    </lineage>
</organism>
<evidence type="ECO:0000256" key="5">
    <source>
        <dbReference type="ARBA" id="ARBA00023337"/>
    </source>
</evidence>
<evidence type="ECO:0000313" key="9">
    <source>
        <dbReference type="Proteomes" id="UP001187192"/>
    </source>
</evidence>
<proteinExistence type="predicted"/>
<comment type="catalytic activity">
    <reaction evidence="5">
        <text>a 1,2-diacyl-sn-glycero-3-phospho-(1D-myo-inositol-3,5-bisphosphate) + H2O = a 1,2-diacyl-sn-glycero-3-phospho-(1D-myo-inositol-3-phosphate) + phosphate</text>
        <dbReference type="Rhea" id="RHEA:32955"/>
        <dbReference type="ChEBI" id="CHEBI:15377"/>
        <dbReference type="ChEBI" id="CHEBI:43474"/>
        <dbReference type="ChEBI" id="CHEBI:57923"/>
        <dbReference type="ChEBI" id="CHEBI:58088"/>
    </reaction>
</comment>
<dbReference type="AlphaFoldDB" id="A0AA87ZQU5"/>
<evidence type="ECO:0000256" key="6">
    <source>
        <dbReference type="ARBA" id="ARBA00023464"/>
    </source>
</evidence>
<evidence type="ECO:0000256" key="4">
    <source>
        <dbReference type="ARBA" id="ARBA00023136"/>
    </source>
</evidence>
<reference evidence="8" key="1">
    <citation type="submission" date="2023-07" db="EMBL/GenBank/DDBJ databases">
        <title>draft genome sequence of fig (Ficus carica).</title>
        <authorList>
            <person name="Takahashi T."/>
            <person name="Nishimura K."/>
        </authorList>
    </citation>
    <scope>NUCLEOTIDE SEQUENCE</scope>
</reference>
<sequence>MASEEKLHGCVNEKPNQDSDLHSCLDETPNQNSDLHSCLDETPKQNSFNLKKFRLYETLSNYYMIGRDKNRTFWRVLKIDRTEPCELNIVEDPTTYSEQECYELLRRIHEGNKAVGGLKLITVCYGIIGFVRFLGPYYMLIITQRRKLGSICGHTIYGISKSKMIPVPNSTVRSKLPYSKDENRYKKLLCSVDLTKDFYFSYAYHVMRSLQKNMKDYKTGDFVYETMFVWNEFLTREIRSSVKNTLWTVALVYGFFKQVDLSVSGREFKFTLIARRSRHYAGTRFLKRGVNEKGRVANDVETEQIVCENASEGGPMQISSVVQIRGSIPLFWSQDTSPLIVRPDIQISKDDPNYQATRLHFENLVRRYGNPILILNLIKIREKRPRETVLRAEFANAVRVINSTLKKENQLRLFQWDLHKHSRCKATSVLVELAKITAQALNLTGVFYCQVAPNSRALESPNAPLFESSDFSSENLSSRNESSDNLEIEICNGSCNGDASGICSEKPLMLQKGVLRTNCIDCLDRTNVAQYSYGLVALASQLRTLGLIKSRRIDLDNPLADQLMRLYETMGDTLSFQYGGSAAHNKIFSERRGQWKPATQSQEFFRTFQRYCNNTYWDGEKQNAINLFLGHFQPQPGKPAIWELGSDQHHNVGKHDFIADEIARLVMKRSLSDGNIQNDSPMASIVARHDRPLSEKEQGLKGLSDSTPVISVCGNDLSYCRYYPSMSRKQFFRLMQEEQSAECDLISYDEDDECNISSFMDADWLSSSGNSCEEETCDWSPASLSTENVVKGPNIDLTRTASTSGSIAQGMEETEPKLGREVGVGEFSDSFVNWVYDGGLIFR</sequence>
<dbReference type="GO" id="GO:0046856">
    <property type="term" value="P:phosphatidylinositol dephosphorylation"/>
    <property type="evidence" value="ECO:0007669"/>
    <property type="project" value="InterPro"/>
</dbReference>
<dbReference type="PANTHER" id="PTHR45738">
    <property type="entry name" value="POLYPHOSPHOINOSITIDE PHOSPHATASE"/>
    <property type="match status" value="1"/>
</dbReference>
<dbReference type="PROSITE" id="PS50275">
    <property type="entry name" value="SAC"/>
    <property type="match status" value="1"/>
</dbReference>
<comment type="subcellular location">
    <subcellularLocation>
        <location evidence="1">Vacuole membrane</location>
        <topology evidence="1">Peripheral membrane protein</topology>
    </subcellularLocation>
</comment>
<feature type="domain" description="SAC" evidence="7">
    <location>
        <begin position="189"/>
        <end position="580"/>
    </location>
</feature>
<keyword evidence="3" id="KW-0378">Hydrolase</keyword>
<dbReference type="GO" id="GO:0043813">
    <property type="term" value="F:phosphatidylinositol-3,5-bisphosphate 5-phosphatase activity"/>
    <property type="evidence" value="ECO:0007669"/>
    <property type="project" value="InterPro"/>
</dbReference>
<dbReference type="PANTHER" id="PTHR45738:SF3">
    <property type="entry name" value="OS03G0182400 PROTEIN"/>
    <property type="match status" value="1"/>
</dbReference>
<dbReference type="InterPro" id="IPR043573">
    <property type="entry name" value="Fig4-like"/>
</dbReference>
<keyword evidence="9" id="KW-1185">Reference proteome</keyword>
<evidence type="ECO:0000256" key="3">
    <source>
        <dbReference type="ARBA" id="ARBA00022801"/>
    </source>
</evidence>
<comment type="caution">
    <text evidence="8">The sequence shown here is derived from an EMBL/GenBank/DDBJ whole genome shotgun (WGS) entry which is preliminary data.</text>
</comment>